<comment type="similarity">
    <text evidence="2">Belongs to the ERG28 family.</text>
</comment>
<protein>
    <submittedName>
        <fullName evidence="14">Ergosterol biosynthesis protein</fullName>
    </submittedName>
</protein>
<evidence type="ECO:0000256" key="7">
    <source>
        <dbReference type="ARBA" id="ARBA00022989"/>
    </source>
</evidence>
<evidence type="ECO:0000256" key="3">
    <source>
        <dbReference type="ARBA" id="ARBA00022516"/>
    </source>
</evidence>
<feature type="transmembrane region" description="Helical" evidence="13">
    <location>
        <begin position="152"/>
        <end position="171"/>
    </location>
</feature>
<evidence type="ECO:0000313" key="15">
    <source>
        <dbReference type="Proteomes" id="UP001316803"/>
    </source>
</evidence>
<dbReference type="PANTHER" id="PTHR15451:SF19">
    <property type="entry name" value="ERGOSTEROL BIOSYNTHETIC PROTEIN 28 HOMOLOG"/>
    <property type="match status" value="1"/>
</dbReference>
<keyword evidence="5" id="KW-0256">Endoplasmic reticulum</keyword>
<dbReference type="AlphaFoldDB" id="A0AAN8EEK4"/>
<evidence type="ECO:0000256" key="10">
    <source>
        <dbReference type="ARBA" id="ARBA00023136"/>
    </source>
</evidence>
<feature type="transmembrane region" description="Helical" evidence="13">
    <location>
        <begin position="129"/>
        <end position="146"/>
    </location>
</feature>
<evidence type="ECO:0000256" key="2">
    <source>
        <dbReference type="ARBA" id="ARBA00005377"/>
    </source>
</evidence>
<dbReference type="EMBL" id="JAKLMC020000042">
    <property type="protein sequence ID" value="KAK5948837.1"/>
    <property type="molecule type" value="Genomic_DNA"/>
</dbReference>
<dbReference type="GO" id="GO:0005789">
    <property type="term" value="C:endoplasmic reticulum membrane"/>
    <property type="evidence" value="ECO:0007669"/>
    <property type="project" value="UniProtKB-SubCell"/>
</dbReference>
<dbReference type="Proteomes" id="UP001316803">
    <property type="component" value="Unassembled WGS sequence"/>
</dbReference>
<dbReference type="Pfam" id="PF03694">
    <property type="entry name" value="Erg28"/>
    <property type="match status" value="1"/>
</dbReference>
<evidence type="ECO:0000256" key="12">
    <source>
        <dbReference type="ARBA" id="ARBA00023221"/>
    </source>
</evidence>
<proteinExistence type="inferred from homology"/>
<reference evidence="14 15" key="1">
    <citation type="submission" date="2022-12" db="EMBL/GenBank/DDBJ databases">
        <title>Genomic features and morphological characterization of a novel Knufia sp. strain isolated from spacecraft assembly facility.</title>
        <authorList>
            <person name="Teixeira M."/>
            <person name="Chander A.M."/>
            <person name="Stajich J.E."/>
            <person name="Venkateswaran K."/>
        </authorList>
    </citation>
    <scope>NUCLEOTIDE SEQUENCE [LARGE SCALE GENOMIC DNA]</scope>
    <source>
        <strain evidence="14 15">FJI-L2-BK-P2</strain>
    </source>
</reference>
<dbReference type="GO" id="GO:0030674">
    <property type="term" value="F:protein-macromolecule adaptor activity"/>
    <property type="evidence" value="ECO:0007669"/>
    <property type="project" value="TreeGrafter"/>
</dbReference>
<name>A0AAN8EEK4_9EURO</name>
<gene>
    <name evidence="14" type="primary">ERG28</name>
    <name evidence="14" type="ORF">OHC33_010088</name>
</gene>
<evidence type="ECO:0000256" key="5">
    <source>
        <dbReference type="ARBA" id="ARBA00022824"/>
    </source>
</evidence>
<comment type="subcellular location">
    <subcellularLocation>
        <location evidence="1">Endoplasmic reticulum membrane</location>
        <topology evidence="1">Multi-pass membrane protein</topology>
    </subcellularLocation>
</comment>
<keyword evidence="9" id="KW-0443">Lipid metabolism</keyword>
<evidence type="ECO:0000256" key="11">
    <source>
        <dbReference type="ARBA" id="ARBA00023166"/>
    </source>
</evidence>
<keyword evidence="4 13" id="KW-0812">Transmembrane</keyword>
<keyword evidence="15" id="KW-1185">Reference proteome</keyword>
<keyword evidence="7 13" id="KW-1133">Transmembrane helix</keyword>
<evidence type="ECO:0000256" key="9">
    <source>
        <dbReference type="ARBA" id="ARBA00023098"/>
    </source>
</evidence>
<evidence type="ECO:0000256" key="4">
    <source>
        <dbReference type="ARBA" id="ARBA00022692"/>
    </source>
</evidence>
<keyword evidence="11" id="KW-1207">Sterol metabolism</keyword>
<accession>A0AAN8EEK4</accession>
<dbReference type="InterPro" id="IPR005352">
    <property type="entry name" value="Erg28"/>
</dbReference>
<evidence type="ECO:0000256" key="1">
    <source>
        <dbReference type="ARBA" id="ARBA00004477"/>
    </source>
</evidence>
<evidence type="ECO:0000256" key="13">
    <source>
        <dbReference type="SAM" id="Phobius"/>
    </source>
</evidence>
<evidence type="ECO:0000256" key="6">
    <source>
        <dbReference type="ARBA" id="ARBA00022955"/>
    </source>
</evidence>
<dbReference type="GO" id="GO:0016126">
    <property type="term" value="P:sterol biosynthetic process"/>
    <property type="evidence" value="ECO:0007669"/>
    <property type="project" value="UniProtKB-KW"/>
</dbReference>
<evidence type="ECO:0000313" key="14">
    <source>
        <dbReference type="EMBL" id="KAK5948837.1"/>
    </source>
</evidence>
<organism evidence="14 15">
    <name type="scientific">Knufia fluminis</name>
    <dbReference type="NCBI Taxonomy" id="191047"/>
    <lineage>
        <taxon>Eukaryota</taxon>
        <taxon>Fungi</taxon>
        <taxon>Dikarya</taxon>
        <taxon>Ascomycota</taxon>
        <taxon>Pezizomycotina</taxon>
        <taxon>Eurotiomycetes</taxon>
        <taxon>Chaetothyriomycetidae</taxon>
        <taxon>Chaetothyriales</taxon>
        <taxon>Trichomeriaceae</taxon>
        <taxon>Knufia</taxon>
    </lineage>
</organism>
<dbReference type="PANTHER" id="PTHR15451">
    <property type="entry name" value="ERGOSTEROL BIOSYNTHETIC PROTEIN 28-RELATED"/>
    <property type="match status" value="1"/>
</dbReference>
<keyword evidence="6" id="KW-0752">Steroid biosynthesis</keyword>
<keyword evidence="10 13" id="KW-0472">Membrane</keyword>
<keyword evidence="8" id="KW-0756">Sterol biosynthesis</keyword>
<sequence length="179" mass="20046">MDQLKEYMPDVADGYLPLFVLIVGVTAVTNAMQCYKDMSYLQRIYSPPPPSHSLNLKTTAITSTIEEDNITPPDRRRPSVASIVSVEPPSSAVTPLSARTFGTWNYAVGVARIIAAYHMNERSWYMMSLYTNVIGLIHFCSEAFVYKTAKPQGPWLVPVSVATVGLVWHFLQMDHYIKA</sequence>
<feature type="transmembrane region" description="Helical" evidence="13">
    <location>
        <begin position="15"/>
        <end position="35"/>
    </location>
</feature>
<comment type="caution">
    <text evidence="14">The sequence shown here is derived from an EMBL/GenBank/DDBJ whole genome shotgun (WGS) entry which is preliminary data.</text>
</comment>
<keyword evidence="3" id="KW-0444">Lipid biosynthesis</keyword>
<keyword evidence="12" id="KW-0753">Steroid metabolism</keyword>
<evidence type="ECO:0000256" key="8">
    <source>
        <dbReference type="ARBA" id="ARBA00023011"/>
    </source>
</evidence>